<dbReference type="GO" id="GO:0016471">
    <property type="term" value="C:vacuolar proton-transporting V-type ATPase complex"/>
    <property type="evidence" value="ECO:0007669"/>
    <property type="project" value="TreeGrafter"/>
</dbReference>
<comment type="subcellular location">
    <subcellularLocation>
        <location evidence="1">Membrane</location>
        <topology evidence="1">Multi-pass membrane protein</topology>
    </subcellularLocation>
</comment>
<evidence type="ECO:0000256" key="6">
    <source>
        <dbReference type="ARBA" id="ARBA00023065"/>
    </source>
</evidence>
<feature type="transmembrane region" description="Helical" evidence="9">
    <location>
        <begin position="439"/>
        <end position="463"/>
    </location>
</feature>
<keyword evidence="4 9" id="KW-0812">Transmembrane</keyword>
<dbReference type="GO" id="GO:0007035">
    <property type="term" value="P:vacuolar acidification"/>
    <property type="evidence" value="ECO:0007669"/>
    <property type="project" value="TreeGrafter"/>
</dbReference>
<keyword evidence="8" id="KW-0175">Coiled coil</keyword>
<keyword evidence="7 9" id="KW-0472">Membrane</keyword>
<dbReference type="PANTHER" id="PTHR11629">
    <property type="entry name" value="VACUOLAR PROTON ATPASES"/>
    <property type="match status" value="1"/>
</dbReference>
<dbReference type="HOGENOM" id="CLU_025558_0_1_14"/>
<organism evidence="10 11">
    <name type="scientific">Acholeplasma brassicae</name>
    <dbReference type="NCBI Taxonomy" id="61635"/>
    <lineage>
        <taxon>Bacteria</taxon>
        <taxon>Bacillati</taxon>
        <taxon>Mycoplasmatota</taxon>
        <taxon>Mollicutes</taxon>
        <taxon>Acholeplasmatales</taxon>
        <taxon>Acholeplasmataceae</taxon>
        <taxon>Acholeplasma</taxon>
    </lineage>
</organism>
<reference evidence="10 11" key="1">
    <citation type="journal article" date="2013" name="J. Mol. Microbiol. Biotechnol.">
        <title>Analysis of the Complete Genomes of Acholeplasma brassicae , A. palmae and A. laidlawii and Their Comparison to the Obligate Parasites from ' Candidatus Phytoplasma'.</title>
        <authorList>
            <person name="Kube M."/>
            <person name="Siewert C."/>
            <person name="Migdoll A.M."/>
            <person name="Duduk B."/>
            <person name="Holz S."/>
            <person name="Rabus R."/>
            <person name="Seemuller E."/>
            <person name="Mitrovic J."/>
            <person name="Muller I."/>
            <person name="Buttner C."/>
            <person name="Reinhardt R."/>
        </authorList>
    </citation>
    <scope>NUCLEOTIDE SEQUENCE [LARGE SCALE GENOMIC DNA]</scope>
    <source>
        <strain evidence="11">0502</strain>
    </source>
</reference>
<evidence type="ECO:0000256" key="9">
    <source>
        <dbReference type="SAM" id="Phobius"/>
    </source>
</evidence>
<keyword evidence="11" id="KW-1185">Reference proteome</keyword>
<feature type="coiled-coil region" evidence="8">
    <location>
        <begin position="92"/>
        <end position="126"/>
    </location>
</feature>
<dbReference type="GO" id="GO:0051117">
    <property type="term" value="F:ATPase binding"/>
    <property type="evidence" value="ECO:0007669"/>
    <property type="project" value="TreeGrafter"/>
</dbReference>
<feature type="transmembrane region" description="Helical" evidence="9">
    <location>
        <begin position="385"/>
        <end position="406"/>
    </location>
</feature>
<keyword evidence="10" id="KW-0378">Hydrolase</keyword>
<comment type="similarity">
    <text evidence="2">Belongs to the V-ATPase 116 kDa subunit family.</text>
</comment>
<evidence type="ECO:0000256" key="2">
    <source>
        <dbReference type="ARBA" id="ARBA00009904"/>
    </source>
</evidence>
<feature type="transmembrane region" description="Helical" evidence="9">
    <location>
        <begin position="355"/>
        <end position="378"/>
    </location>
</feature>
<accession>U4KMW7</accession>
<dbReference type="Proteomes" id="UP000032737">
    <property type="component" value="Chromosome"/>
</dbReference>
<evidence type="ECO:0000256" key="4">
    <source>
        <dbReference type="ARBA" id="ARBA00022692"/>
    </source>
</evidence>
<evidence type="ECO:0000313" key="11">
    <source>
        <dbReference type="Proteomes" id="UP000032737"/>
    </source>
</evidence>
<protein>
    <submittedName>
        <fullName evidence="10">Cation exporting V-type ATPase, subunit I</fullName>
        <ecNumber evidence="10">3.6.3.14</ecNumber>
    </submittedName>
</protein>
<evidence type="ECO:0000256" key="1">
    <source>
        <dbReference type="ARBA" id="ARBA00004141"/>
    </source>
</evidence>
<sequence length="639" mass="72716">MSIAKVKLVDMTSNVSNLDRVLTKFIDTKNFHPVLATEFVERVRGLTSFVSENPCQTMLQDLKDIEVKYDLNLPNDEIKDAEYNLNEMFEYMQTVKRSLEGEKNRIKDLEQHIREYENTLIQVKNLISLDVALDDLFACEYIFIRLGRLPNDSVEKLKFFQSRPFVFKSFSYDQNYSWCMYFTTEEYKREVDNIFSSLFFERIFIPDFVKGTPKEAIEALESEIDSARKQITSYKDDICSITDGCQNRLAYIKGELLFLNRLFESKKYVVGLGDKFTITGFIEEQHIEAFKQAFDGIEDLEIEVQEADGDKRITPPTKLKNGWFSKPFGMFVEMYGLPSYGELDPTPFVAITYSLLFGMMFGDLGQGLVLMLLGFLAYKYKGMRLGAIGIRIGLSSAIFGLLYGSVFGDEELLTPLYTDVLGLSHKPIHIMDADFTMTLLISAIAIGAVLIVISMILNLVTLYKKKDFVEFFCSHNGLAGLLFYGFVLVAVALQFGLGIPVLNPITISLFVGLPFLVIFLKEPIERRVHHHKMFPNGFGGFFVEAFFELFEIALSYVTNTMSFLRVGGFILSHAGMMLVVTSLMSMVGDAGWIVMIFGNLFVMALEGMIVGIQVLRLQFYEMFSRYYKGDGIAFNALNN</sequence>
<dbReference type="EMBL" id="FO681348">
    <property type="protein sequence ID" value="CCV65597.1"/>
    <property type="molecule type" value="Genomic_DNA"/>
</dbReference>
<dbReference type="GO" id="GO:0046961">
    <property type="term" value="F:proton-transporting ATPase activity, rotational mechanism"/>
    <property type="evidence" value="ECO:0007669"/>
    <property type="project" value="InterPro"/>
</dbReference>
<dbReference type="EC" id="3.6.3.14" evidence="10"/>
<evidence type="ECO:0000256" key="8">
    <source>
        <dbReference type="SAM" id="Coils"/>
    </source>
</evidence>
<evidence type="ECO:0000256" key="5">
    <source>
        <dbReference type="ARBA" id="ARBA00022989"/>
    </source>
</evidence>
<feature type="transmembrane region" description="Helical" evidence="9">
    <location>
        <begin position="590"/>
        <end position="615"/>
    </location>
</feature>
<keyword evidence="6" id="KW-0406">Ion transport</keyword>
<proteinExistence type="inferred from homology"/>
<gene>
    <name evidence="10" type="primary">ntpI</name>
    <name evidence="10" type="ORF">BN85305760</name>
</gene>
<keyword evidence="3" id="KW-0813">Transport</keyword>
<name>U4KMW7_9MOLU</name>
<dbReference type="GO" id="GO:0016787">
    <property type="term" value="F:hydrolase activity"/>
    <property type="evidence" value="ECO:0007669"/>
    <property type="project" value="UniProtKB-KW"/>
</dbReference>
<dbReference type="KEGG" id="abra:BN85305760"/>
<dbReference type="AlphaFoldDB" id="U4KMW7"/>
<keyword evidence="5 9" id="KW-1133">Transmembrane helix</keyword>
<evidence type="ECO:0000256" key="7">
    <source>
        <dbReference type="ARBA" id="ARBA00023136"/>
    </source>
</evidence>
<dbReference type="RefSeq" id="WP_030004457.1">
    <property type="nucleotide sequence ID" value="NC_022549.1"/>
</dbReference>
<evidence type="ECO:0000256" key="3">
    <source>
        <dbReference type="ARBA" id="ARBA00022448"/>
    </source>
</evidence>
<feature type="transmembrane region" description="Helical" evidence="9">
    <location>
        <begin position="563"/>
        <end position="584"/>
    </location>
</feature>
<feature type="transmembrane region" description="Helical" evidence="9">
    <location>
        <begin position="501"/>
        <end position="520"/>
    </location>
</feature>
<dbReference type="GO" id="GO:0033179">
    <property type="term" value="C:proton-transporting V-type ATPase, V0 domain"/>
    <property type="evidence" value="ECO:0007669"/>
    <property type="project" value="InterPro"/>
</dbReference>
<feature type="transmembrane region" description="Helical" evidence="9">
    <location>
        <begin position="475"/>
        <end position="495"/>
    </location>
</feature>
<dbReference type="STRING" id="61635.BN85305760"/>
<dbReference type="Pfam" id="PF01496">
    <property type="entry name" value="V_ATPase_I"/>
    <property type="match status" value="1"/>
</dbReference>
<dbReference type="InterPro" id="IPR002490">
    <property type="entry name" value="V-ATPase_116kDa_su"/>
</dbReference>
<evidence type="ECO:0000313" key="10">
    <source>
        <dbReference type="EMBL" id="CCV65597.1"/>
    </source>
</evidence>
<dbReference type="PANTHER" id="PTHR11629:SF63">
    <property type="entry name" value="V-TYPE PROTON ATPASE SUBUNIT A"/>
    <property type="match status" value="1"/>
</dbReference>
<dbReference type="OrthoDB" id="9803814at2"/>